<evidence type="ECO:0000313" key="2">
    <source>
        <dbReference type="Proteomes" id="UP000002668"/>
    </source>
</evidence>
<dbReference type="VEuPathDB" id="FungiDB:LEMA_uP124510.1"/>
<dbReference type="AlphaFoldDB" id="E4ZQ51"/>
<dbReference type="HOGENOM" id="CLU_2705257_0_0_1"/>
<protein>
    <submittedName>
        <fullName evidence="1">Predicted protein</fullName>
    </submittedName>
</protein>
<gene>
    <name evidence="1" type="ORF">LEMA_uP124510.1</name>
</gene>
<sequence>MYTKNIRLSEVWRKRIAEAKQCERGDKEEKRSPYRTLHTNDKMCAVKILANIVSIPPQMKLPAHNFQLKLVMG</sequence>
<reference evidence="2" key="1">
    <citation type="journal article" date="2011" name="Nat. Commun.">
        <title>Effector diversification within compartments of the Leptosphaeria maculans genome affected by Repeat-Induced Point mutations.</title>
        <authorList>
            <person name="Rouxel T."/>
            <person name="Grandaubert J."/>
            <person name="Hane J.K."/>
            <person name="Hoede C."/>
            <person name="van de Wouw A.P."/>
            <person name="Couloux A."/>
            <person name="Dominguez V."/>
            <person name="Anthouard V."/>
            <person name="Bally P."/>
            <person name="Bourras S."/>
            <person name="Cozijnsen A.J."/>
            <person name="Ciuffetti L.M."/>
            <person name="Degrave A."/>
            <person name="Dilmaghani A."/>
            <person name="Duret L."/>
            <person name="Fudal I."/>
            <person name="Goodwin S.B."/>
            <person name="Gout L."/>
            <person name="Glaser N."/>
            <person name="Linglin J."/>
            <person name="Kema G.H.J."/>
            <person name="Lapalu N."/>
            <person name="Lawrence C.B."/>
            <person name="May K."/>
            <person name="Meyer M."/>
            <person name="Ollivier B."/>
            <person name="Poulain J."/>
            <person name="Schoch C.L."/>
            <person name="Simon A."/>
            <person name="Spatafora J.W."/>
            <person name="Stachowiak A."/>
            <person name="Turgeon B.G."/>
            <person name="Tyler B.M."/>
            <person name="Vincent D."/>
            <person name="Weissenbach J."/>
            <person name="Amselem J."/>
            <person name="Quesneville H."/>
            <person name="Oliver R.P."/>
            <person name="Wincker P."/>
            <person name="Balesdent M.-H."/>
            <person name="Howlett B.J."/>
        </authorList>
    </citation>
    <scope>NUCLEOTIDE SEQUENCE [LARGE SCALE GENOMIC DNA]</scope>
    <source>
        <strain evidence="2">JN3 / isolate v23.1.3 / race Av1-4-5-6-7-8</strain>
    </source>
</reference>
<keyword evidence="2" id="KW-1185">Reference proteome</keyword>
<dbReference type="Proteomes" id="UP000002668">
    <property type="component" value="Genome"/>
</dbReference>
<organism evidence="2">
    <name type="scientific">Leptosphaeria maculans (strain JN3 / isolate v23.1.3 / race Av1-4-5-6-7-8)</name>
    <name type="common">Blackleg fungus</name>
    <name type="synonym">Phoma lingam</name>
    <dbReference type="NCBI Taxonomy" id="985895"/>
    <lineage>
        <taxon>Eukaryota</taxon>
        <taxon>Fungi</taxon>
        <taxon>Dikarya</taxon>
        <taxon>Ascomycota</taxon>
        <taxon>Pezizomycotina</taxon>
        <taxon>Dothideomycetes</taxon>
        <taxon>Pleosporomycetidae</taxon>
        <taxon>Pleosporales</taxon>
        <taxon>Pleosporineae</taxon>
        <taxon>Leptosphaeriaceae</taxon>
        <taxon>Plenodomus</taxon>
        <taxon>Plenodomus lingam/Leptosphaeria maculans species complex</taxon>
    </lineage>
</organism>
<name>E4ZQ51_LEPMJ</name>
<dbReference type="EMBL" id="FP929114">
    <property type="protein sequence ID" value="CBX89961.1"/>
    <property type="molecule type" value="Genomic_DNA"/>
</dbReference>
<proteinExistence type="predicted"/>
<evidence type="ECO:0000313" key="1">
    <source>
        <dbReference type="EMBL" id="CBX89961.1"/>
    </source>
</evidence>
<dbReference type="InParanoid" id="E4ZQ51"/>
<accession>E4ZQ51</accession>